<feature type="compositionally biased region" description="Basic residues" evidence="1">
    <location>
        <begin position="380"/>
        <end position="390"/>
    </location>
</feature>
<accession>A0A1Y1W9W1</accession>
<evidence type="ECO:0000313" key="3">
    <source>
        <dbReference type="EMBL" id="ORX70108.1"/>
    </source>
</evidence>
<dbReference type="PANTHER" id="PTHR10845:SF192">
    <property type="entry name" value="DOUBLE HIT, ISOFORM B"/>
    <property type="match status" value="1"/>
</dbReference>
<proteinExistence type="predicted"/>
<dbReference type="InterPro" id="IPR016137">
    <property type="entry name" value="RGS"/>
</dbReference>
<dbReference type="GeneID" id="63800201"/>
<sequence length="423" mass="46432">MADNILTLTSLDDAISGVQQAPARPLSGRRNKSSDDVGGLCERDSTQTRLHQRTASASSLSGSTKTEVVPQTNSLRIGIRRRMTQPGSTAGFPSETDAGLRPRKRSLSVGGENVCRDFFARQIEQYGLQALLGSPVGVCHFLASTIAGFSPENLLFYLEAEHFRTAVFPDAEMRARYARGLYRSFISHAAPLEININHSMRTQVTNVLRSGAPVSQVLFQETQSHTYSLLEQEFAAFRQRPAYDRMLAELTAGRKDAGQRAVAALYDALASTYNVHRLAPGKHRLVASECPAFVKFADMELTSSDLRVALPAWLCRTTVRLLDVAMPESPEEASRLQSADAQQALSFSRPSVSAPAPSPRVHLARKTSAAAAYGTEKKASKQKSFQRLRTRFQSDAAETEVPRSPPTKPRWVATLLGSRRRKA</sequence>
<dbReference type="Gene3D" id="1.10.167.10">
    <property type="entry name" value="Regulator of G-protein Signalling 4, domain 2"/>
    <property type="match status" value="1"/>
</dbReference>
<feature type="region of interest" description="Disordered" evidence="1">
    <location>
        <begin position="19"/>
        <end position="103"/>
    </location>
</feature>
<organism evidence="3 4">
    <name type="scientific">Linderina pennispora</name>
    <dbReference type="NCBI Taxonomy" id="61395"/>
    <lineage>
        <taxon>Eukaryota</taxon>
        <taxon>Fungi</taxon>
        <taxon>Fungi incertae sedis</taxon>
        <taxon>Zoopagomycota</taxon>
        <taxon>Kickxellomycotina</taxon>
        <taxon>Kickxellomycetes</taxon>
        <taxon>Kickxellales</taxon>
        <taxon>Kickxellaceae</taxon>
        <taxon>Linderina</taxon>
    </lineage>
</organism>
<dbReference type="Proteomes" id="UP000193922">
    <property type="component" value="Unassembled WGS sequence"/>
</dbReference>
<feature type="domain" description="RGS" evidence="2">
    <location>
        <begin position="127"/>
        <end position="233"/>
    </location>
</feature>
<keyword evidence="4" id="KW-1185">Reference proteome</keyword>
<evidence type="ECO:0000256" key="1">
    <source>
        <dbReference type="SAM" id="MobiDB-lite"/>
    </source>
</evidence>
<dbReference type="AlphaFoldDB" id="A0A1Y1W9W1"/>
<dbReference type="InterPro" id="IPR044926">
    <property type="entry name" value="RGS_subdomain_2"/>
</dbReference>
<comment type="caution">
    <text evidence="3">The sequence shown here is derived from an EMBL/GenBank/DDBJ whole genome shotgun (WGS) entry which is preliminary data.</text>
</comment>
<dbReference type="InterPro" id="IPR036305">
    <property type="entry name" value="RGS_sf"/>
</dbReference>
<evidence type="ECO:0000313" key="4">
    <source>
        <dbReference type="Proteomes" id="UP000193922"/>
    </source>
</evidence>
<gene>
    <name evidence="3" type="ORF">DL89DRAFT_152225</name>
</gene>
<protein>
    <submittedName>
        <fullName evidence="3">Regulator of G protein signaling superfamily</fullName>
    </submittedName>
</protein>
<dbReference type="OrthoDB" id="196547at2759"/>
<feature type="compositionally biased region" description="Polar residues" evidence="1">
    <location>
        <begin position="335"/>
        <end position="346"/>
    </location>
</feature>
<dbReference type="CDD" id="cd07440">
    <property type="entry name" value="RGS"/>
    <property type="match status" value="1"/>
</dbReference>
<dbReference type="STRING" id="61395.A0A1Y1W9W1"/>
<dbReference type="PANTHER" id="PTHR10845">
    <property type="entry name" value="REGULATOR OF G PROTEIN SIGNALING"/>
    <property type="match status" value="1"/>
</dbReference>
<dbReference type="PROSITE" id="PS50132">
    <property type="entry name" value="RGS"/>
    <property type="match status" value="1"/>
</dbReference>
<feature type="compositionally biased region" description="Low complexity" evidence="1">
    <location>
        <begin position="348"/>
        <end position="361"/>
    </location>
</feature>
<dbReference type="RefSeq" id="XP_040743746.1">
    <property type="nucleotide sequence ID" value="XM_040883553.1"/>
</dbReference>
<dbReference type="EMBL" id="MCFD01000006">
    <property type="protein sequence ID" value="ORX70108.1"/>
    <property type="molecule type" value="Genomic_DNA"/>
</dbReference>
<dbReference type="SUPFAM" id="SSF48097">
    <property type="entry name" value="Regulator of G-protein signaling, RGS"/>
    <property type="match status" value="1"/>
</dbReference>
<feature type="compositionally biased region" description="Polar residues" evidence="1">
    <location>
        <begin position="47"/>
        <end position="75"/>
    </location>
</feature>
<reference evidence="3 4" key="1">
    <citation type="submission" date="2016-07" db="EMBL/GenBank/DDBJ databases">
        <title>Pervasive Adenine N6-methylation of Active Genes in Fungi.</title>
        <authorList>
            <consortium name="DOE Joint Genome Institute"/>
            <person name="Mondo S.J."/>
            <person name="Dannebaum R.O."/>
            <person name="Kuo R.C."/>
            <person name="Labutti K."/>
            <person name="Haridas S."/>
            <person name="Kuo A."/>
            <person name="Salamov A."/>
            <person name="Ahrendt S.R."/>
            <person name="Lipzen A."/>
            <person name="Sullivan W."/>
            <person name="Andreopoulos W.B."/>
            <person name="Clum A."/>
            <person name="Lindquist E."/>
            <person name="Daum C."/>
            <person name="Ramamoorthy G.K."/>
            <person name="Gryganskyi A."/>
            <person name="Culley D."/>
            <person name="Magnuson J.K."/>
            <person name="James T.Y."/>
            <person name="O'Malley M.A."/>
            <person name="Stajich J.E."/>
            <person name="Spatafora J.W."/>
            <person name="Visel A."/>
            <person name="Grigoriev I.V."/>
        </authorList>
    </citation>
    <scope>NUCLEOTIDE SEQUENCE [LARGE SCALE GENOMIC DNA]</scope>
    <source>
        <strain evidence="3 4">ATCC 12442</strain>
    </source>
</reference>
<feature type="region of interest" description="Disordered" evidence="1">
    <location>
        <begin position="332"/>
        <end position="423"/>
    </location>
</feature>
<dbReference type="Pfam" id="PF00615">
    <property type="entry name" value="RGS"/>
    <property type="match status" value="1"/>
</dbReference>
<name>A0A1Y1W9W1_9FUNG</name>
<evidence type="ECO:0000259" key="2">
    <source>
        <dbReference type="PROSITE" id="PS50132"/>
    </source>
</evidence>
<dbReference type="SMART" id="SM00315">
    <property type="entry name" value="RGS"/>
    <property type="match status" value="1"/>
</dbReference>